<feature type="region of interest" description="Disordered" evidence="1">
    <location>
        <begin position="105"/>
        <end position="133"/>
    </location>
</feature>
<feature type="region of interest" description="Disordered" evidence="1">
    <location>
        <begin position="1"/>
        <end position="45"/>
    </location>
</feature>
<feature type="compositionally biased region" description="Basic and acidic residues" evidence="1">
    <location>
        <begin position="105"/>
        <end position="116"/>
    </location>
</feature>
<sequence length="133" mass="14192">MDLGLGRGRRRRRAGRGQGAVEETRPAAGRCGGRLPDRKGRTLEPRPHALTALGGLAALFARRRRTGSALAGLALTAGSLATRFAVFEAGIRSAADPQHVIAPQRERLARGERAHSEGGWLETKRTTAPVPRS</sequence>
<evidence type="ECO:0000313" key="2">
    <source>
        <dbReference type="EMBL" id="GAA0933340.1"/>
    </source>
</evidence>
<dbReference type="EMBL" id="BAAAHP010000066">
    <property type="protein sequence ID" value="GAA0933340.1"/>
    <property type="molecule type" value="Genomic_DNA"/>
</dbReference>
<evidence type="ECO:0008006" key="4">
    <source>
        <dbReference type="Google" id="ProtNLM"/>
    </source>
</evidence>
<evidence type="ECO:0000313" key="3">
    <source>
        <dbReference type="Proteomes" id="UP001499967"/>
    </source>
</evidence>
<protein>
    <recommendedName>
        <fullName evidence="4">PEP-CTERM sorting domain-containing protein</fullName>
    </recommendedName>
</protein>
<proteinExistence type="predicted"/>
<evidence type="ECO:0000256" key="1">
    <source>
        <dbReference type="SAM" id="MobiDB-lite"/>
    </source>
</evidence>
<accession>A0ABP4ABK7</accession>
<keyword evidence="3" id="KW-1185">Reference proteome</keyword>
<comment type="caution">
    <text evidence="2">The sequence shown here is derived from an EMBL/GenBank/DDBJ whole genome shotgun (WGS) entry which is preliminary data.</text>
</comment>
<feature type="compositionally biased region" description="Basic and acidic residues" evidence="1">
    <location>
        <begin position="35"/>
        <end position="45"/>
    </location>
</feature>
<gene>
    <name evidence="2" type="ORF">GCM10009559_22940</name>
</gene>
<organism evidence="2 3">
    <name type="scientific">Pseudonocardia zijingensis</name>
    <dbReference type="NCBI Taxonomy" id="153376"/>
    <lineage>
        <taxon>Bacteria</taxon>
        <taxon>Bacillati</taxon>
        <taxon>Actinomycetota</taxon>
        <taxon>Actinomycetes</taxon>
        <taxon>Pseudonocardiales</taxon>
        <taxon>Pseudonocardiaceae</taxon>
        <taxon>Pseudonocardia</taxon>
    </lineage>
</organism>
<dbReference type="Proteomes" id="UP001499967">
    <property type="component" value="Unassembled WGS sequence"/>
</dbReference>
<name>A0ABP4ABK7_9PSEU</name>
<reference evidence="3" key="1">
    <citation type="journal article" date="2019" name="Int. J. Syst. Evol. Microbiol.">
        <title>The Global Catalogue of Microorganisms (GCM) 10K type strain sequencing project: providing services to taxonomists for standard genome sequencing and annotation.</title>
        <authorList>
            <consortium name="The Broad Institute Genomics Platform"/>
            <consortium name="The Broad Institute Genome Sequencing Center for Infectious Disease"/>
            <person name="Wu L."/>
            <person name="Ma J."/>
        </authorList>
    </citation>
    <scope>NUCLEOTIDE SEQUENCE [LARGE SCALE GENOMIC DNA]</scope>
    <source>
        <strain evidence="3">JCM 11117</strain>
    </source>
</reference>